<comment type="caution">
    <text evidence="1">The sequence shown here is derived from an EMBL/GenBank/DDBJ whole genome shotgun (WGS) entry which is preliminary data.</text>
</comment>
<dbReference type="EMBL" id="JAGRRH010000014">
    <property type="protein sequence ID" value="KAG7358784.1"/>
    <property type="molecule type" value="Genomic_DNA"/>
</dbReference>
<reference evidence="1" key="2">
    <citation type="submission" date="2021-04" db="EMBL/GenBank/DDBJ databases">
        <authorList>
            <person name="Podell S."/>
        </authorList>
    </citation>
    <scope>NUCLEOTIDE SEQUENCE</scope>
    <source>
        <strain evidence="1">Hildebrandi</strain>
    </source>
</reference>
<dbReference type="AlphaFoldDB" id="A0A9K3PVK2"/>
<accession>A0A9K3PVK2</accession>
<organism evidence="1 2">
    <name type="scientific">Nitzschia inconspicua</name>
    <dbReference type="NCBI Taxonomy" id="303405"/>
    <lineage>
        <taxon>Eukaryota</taxon>
        <taxon>Sar</taxon>
        <taxon>Stramenopiles</taxon>
        <taxon>Ochrophyta</taxon>
        <taxon>Bacillariophyta</taxon>
        <taxon>Bacillariophyceae</taxon>
        <taxon>Bacillariophycidae</taxon>
        <taxon>Bacillariales</taxon>
        <taxon>Bacillariaceae</taxon>
        <taxon>Nitzschia</taxon>
    </lineage>
</organism>
<evidence type="ECO:0000313" key="1">
    <source>
        <dbReference type="EMBL" id="KAG7358784.1"/>
    </source>
</evidence>
<protein>
    <submittedName>
        <fullName evidence="1">Uncharacterized protein</fullName>
    </submittedName>
</protein>
<dbReference type="OrthoDB" id="39084at2759"/>
<name>A0A9K3PVK2_9STRA</name>
<reference evidence="1" key="1">
    <citation type="journal article" date="2021" name="Sci. Rep.">
        <title>Diploid genomic architecture of Nitzschia inconspicua, an elite biomass production diatom.</title>
        <authorList>
            <person name="Oliver A."/>
            <person name="Podell S."/>
            <person name="Pinowska A."/>
            <person name="Traller J.C."/>
            <person name="Smith S.R."/>
            <person name="McClure R."/>
            <person name="Beliaev A."/>
            <person name="Bohutskyi P."/>
            <person name="Hill E.A."/>
            <person name="Rabines A."/>
            <person name="Zheng H."/>
            <person name="Allen L.Z."/>
            <person name="Kuo A."/>
            <person name="Grigoriev I.V."/>
            <person name="Allen A.E."/>
            <person name="Hazlebeck D."/>
            <person name="Allen E.E."/>
        </authorList>
    </citation>
    <scope>NUCLEOTIDE SEQUENCE</scope>
    <source>
        <strain evidence="1">Hildebrandi</strain>
    </source>
</reference>
<proteinExistence type="predicted"/>
<dbReference type="Proteomes" id="UP000693970">
    <property type="component" value="Unassembled WGS sequence"/>
</dbReference>
<keyword evidence="2" id="KW-1185">Reference proteome</keyword>
<evidence type="ECO:0000313" key="2">
    <source>
        <dbReference type="Proteomes" id="UP000693970"/>
    </source>
</evidence>
<sequence>MPTLMGLATKRYYSQDIVPPTMDGTNLAAKILDHDVDEQDDSISTFELSSVLVEYTTLGDVVRFNHLVDTFNHSFLALRIVDADAAHYPFHNMKYVEFRDTRVD</sequence>
<gene>
    <name evidence="1" type="ORF">IV203_015373</name>
</gene>